<dbReference type="AlphaFoldDB" id="A0AAE0QUS1"/>
<organism evidence="1 2">
    <name type="scientific">Hemibagrus guttatus</name>
    <dbReference type="NCBI Taxonomy" id="175788"/>
    <lineage>
        <taxon>Eukaryota</taxon>
        <taxon>Metazoa</taxon>
        <taxon>Chordata</taxon>
        <taxon>Craniata</taxon>
        <taxon>Vertebrata</taxon>
        <taxon>Euteleostomi</taxon>
        <taxon>Actinopterygii</taxon>
        <taxon>Neopterygii</taxon>
        <taxon>Teleostei</taxon>
        <taxon>Ostariophysi</taxon>
        <taxon>Siluriformes</taxon>
        <taxon>Bagridae</taxon>
        <taxon>Hemibagrus</taxon>
    </lineage>
</organism>
<protein>
    <submittedName>
        <fullName evidence="1">Uncharacterized protein</fullName>
    </submittedName>
</protein>
<dbReference type="Gene3D" id="3.40.630.10">
    <property type="entry name" value="Zn peptidases"/>
    <property type="match status" value="1"/>
</dbReference>
<gene>
    <name evidence="1" type="ORF">QTP70_013665</name>
</gene>
<accession>A0AAE0QUS1</accession>
<reference evidence="1" key="1">
    <citation type="submission" date="2023-06" db="EMBL/GenBank/DDBJ databases">
        <title>Male Hemibagrus guttatus genome.</title>
        <authorList>
            <person name="Bian C."/>
        </authorList>
    </citation>
    <scope>NUCLEOTIDE SEQUENCE</scope>
    <source>
        <strain evidence="1">Male_cb2023</strain>
        <tissue evidence="1">Muscle</tissue>
    </source>
</reference>
<sequence length="105" mass="11582">MDQYTVSIPTHRDFDSVSGLDEEARVKYLARRWEEFGLKNVQLINYTVLVSSPGSSPNTITDLAKKQCFLPSGAICDTNTQIAINESFAFAAYSSVGSLEVRTKA</sequence>
<proteinExistence type="predicted"/>
<dbReference type="EMBL" id="JAUCMX010000010">
    <property type="protein sequence ID" value="KAK3533233.1"/>
    <property type="molecule type" value="Genomic_DNA"/>
</dbReference>
<name>A0AAE0QUS1_9TELE</name>
<dbReference type="Gene3D" id="3.50.30.30">
    <property type="match status" value="1"/>
</dbReference>
<evidence type="ECO:0000313" key="2">
    <source>
        <dbReference type="Proteomes" id="UP001274896"/>
    </source>
</evidence>
<keyword evidence="2" id="KW-1185">Reference proteome</keyword>
<dbReference type="Proteomes" id="UP001274896">
    <property type="component" value="Unassembled WGS sequence"/>
</dbReference>
<comment type="caution">
    <text evidence="1">The sequence shown here is derived from an EMBL/GenBank/DDBJ whole genome shotgun (WGS) entry which is preliminary data.</text>
</comment>
<evidence type="ECO:0000313" key="1">
    <source>
        <dbReference type="EMBL" id="KAK3533233.1"/>
    </source>
</evidence>